<dbReference type="EMBL" id="CM037020">
    <property type="protein sequence ID" value="KAH7670324.1"/>
    <property type="molecule type" value="Genomic_DNA"/>
</dbReference>
<evidence type="ECO:0000313" key="2">
    <source>
        <dbReference type="Proteomes" id="UP000827976"/>
    </source>
</evidence>
<organism evidence="1 2">
    <name type="scientific">Dioscorea alata</name>
    <name type="common">Purple yam</name>
    <dbReference type="NCBI Taxonomy" id="55571"/>
    <lineage>
        <taxon>Eukaryota</taxon>
        <taxon>Viridiplantae</taxon>
        <taxon>Streptophyta</taxon>
        <taxon>Embryophyta</taxon>
        <taxon>Tracheophyta</taxon>
        <taxon>Spermatophyta</taxon>
        <taxon>Magnoliopsida</taxon>
        <taxon>Liliopsida</taxon>
        <taxon>Dioscoreales</taxon>
        <taxon>Dioscoreaceae</taxon>
        <taxon>Dioscorea</taxon>
    </lineage>
</organism>
<gene>
    <name evidence="1" type="ORF">IHE45_10G018500</name>
</gene>
<proteinExistence type="predicted"/>
<protein>
    <submittedName>
        <fullName evidence="1">RNA-directed DNA polymerase protein</fullName>
        <ecNumber evidence="1">2.7.7.49</ecNumber>
    </submittedName>
</protein>
<name>A0ACB7V9A4_DIOAL</name>
<keyword evidence="1" id="KW-0548">Nucleotidyltransferase</keyword>
<keyword evidence="1" id="KW-0808">Transferase</keyword>
<dbReference type="Proteomes" id="UP000827976">
    <property type="component" value="Chromosome 10"/>
</dbReference>
<comment type="caution">
    <text evidence="1">The sequence shown here is derived from an EMBL/GenBank/DDBJ whole genome shotgun (WGS) entry which is preliminary data.</text>
</comment>
<sequence length="159" mass="17514">MASNKAEPHSNSVWLIDSGCSNHMTCDKTLFSSLDESMKVSVRLGDNKEKKVEGVGVVTILSQSGDEKRLHGMQYVPGLAHNLLSVGQLITKGYSVTFKDNKCVISGNKASNQVIEIMRSRNNMFPIDMASMEFMNVDVKNQSTEELWHCGLGTSITEV</sequence>
<accession>A0ACB7V9A4</accession>
<evidence type="ECO:0000313" key="1">
    <source>
        <dbReference type="EMBL" id="KAH7670324.1"/>
    </source>
</evidence>
<reference evidence="2" key="1">
    <citation type="journal article" date="2022" name="Nat. Commun.">
        <title>Chromosome evolution and the genetic basis of agronomically important traits in greater yam.</title>
        <authorList>
            <person name="Bredeson J.V."/>
            <person name="Lyons J.B."/>
            <person name="Oniyinde I.O."/>
            <person name="Okereke N.R."/>
            <person name="Kolade O."/>
            <person name="Nnabue I."/>
            <person name="Nwadili C.O."/>
            <person name="Hribova E."/>
            <person name="Parker M."/>
            <person name="Nwogha J."/>
            <person name="Shu S."/>
            <person name="Carlson J."/>
            <person name="Kariba R."/>
            <person name="Muthemba S."/>
            <person name="Knop K."/>
            <person name="Barton G.J."/>
            <person name="Sherwood A.V."/>
            <person name="Lopez-Montes A."/>
            <person name="Asiedu R."/>
            <person name="Jamnadass R."/>
            <person name="Muchugi A."/>
            <person name="Goodstein D."/>
            <person name="Egesi C.N."/>
            <person name="Featherston J."/>
            <person name="Asfaw A."/>
            <person name="Simpson G.G."/>
            <person name="Dolezel J."/>
            <person name="Hendre P.S."/>
            <person name="Van Deynze A."/>
            <person name="Kumar P.L."/>
            <person name="Obidiegwu J.E."/>
            <person name="Bhattacharjee R."/>
            <person name="Rokhsar D.S."/>
        </authorList>
    </citation>
    <scope>NUCLEOTIDE SEQUENCE [LARGE SCALE GENOMIC DNA]</scope>
    <source>
        <strain evidence="2">cv. TDa95/00328</strain>
    </source>
</reference>
<keyword evidence="2" id="KW-1185">Reference proteome</keyword>
<dbReference type="EC" id="2.7.7.49" evidence="1"/>
<keyword evidence="1" id="KW-0695">RNA-directed DNA polymerase</keyword>